<organism evidence="2 3">
    <name type="scientific">Dietzia kunjamensis subsp. schimae</name>
    <dbReference type="NCBI Taxonomy" id="498198"/>
    <lineage>
        <taxon>Bacteria</taxon>
        <taxon>Bacillati</taxon>
        <taxon>Actinomycetota</taxon>
        <taxon>Actinomycetes</taxon>
        <taxon>Mycobacteriales</taxon>
        <taxon>Dietziaceae</taxon>
        <taxon>Dietzia</taxon>
    </lineage>
</organism>
<dbReference type="InterPro" id="IPR009725">
    <property type="entry name" value="3_dmu_93_MTrfase"/>
</dbReference>
<keyword evidence="3" id="KW-1185">Reference proteome</keyword>
<name>A0ABY1MWR7_9ACTN</name>
<dbReference type="InterPro" id="IPR029068">
    <property type="entry name" value="Glyas_Bleomycin-R_OHBP_Dase"/>
</dbReference>
<comment type="caution">
    <text evidence="2">The sequence shown here is derived from an EMBL/GenBank/DDBJ whole genome shotgun (WGS) entry which is preliminary data.</text>
</comment>
<dbReference type="Pfam" id="PF06983">
    <property type="entry name" value="3-dmu-9_3-mt"/>
    <property type="match status" value="1"/>
</dbReference>
<dbReference type="PANTHER" id="PTHR33990">
    <property type="entry name" value="PROTEIN YJDN-RELATED"/>
    <property type="match status" value="1"/>
</dbReference>
<dbReference type="EMBL" id="FXTG01000001">
    <property type="protein sequence ID" value="SMO39517.1"/>
    <property type="molecule type" value="Genomic_DNA"/>
</dbReference>
<accession>A0ABY1MWR7</accession>
<feature type="domain" description="PhnB-like" evidence="1">
    <location>
        <begin position="20"/>
        <end position="134"/>
    </location>
</feature>
<proteinExistence type="predicted"/>
<protein>
    <submittedName>
        <fullName evidence="2">Glyoxalase superfamily enzyme, possibly 3-demethylubiquinone-9 3-methyltransferase</fullName>
    </submittedName>
</protein>
<dbReference type="SUPFAM" id="SSF54593">
    <property type="entry name" value="Glyoxalase/Bleomycin resistance protein/Dihydroxybiphenyl dioxygenase"/>
    <property type="match status" value="1"/>
</dbReference>
<gene>
    <name evidence="2" type="ORF">SAMN06265174_101402</name>
</gene>
<dbReference type="CDD" id="cd06588">
    <property type="entry name" value="PhnB_like"/>
    <property type="match status" value="1"/>
</dbReference>
<reference evidence="2 3" key="1">
    <citation type="submission" date="2017-05" db="EMBL/GenBank/DDBJ databases">
        <authorList>
            <person name="Varghese N."/>
            <person name="Submissions S."/>
        </authorList>
    </citation>
    <scope>NUCLEOTIDE SEQUENCE [LARGE SCALE GENOMIC DNA]</scope>
    <source>
        <strain evidence="2 3">DSM 45139</strain>
    </source>
</reference>
<evidence type="ECO:0000259" key="1">
    <source>
        <dbReference type="Pfam" id="PF06983"/>
    </source>
</evidence>
<dbReference type="PANTHER" id="PTHR33990:SF2">
    <property type="entry name" value="PHNB-LIKE DOMAIN-CONTAINING PROTEIN"/>
    <property type="match status" value="1"/>
</dbReference>
<sequence>METGGPGGSVGRGEGVVMAEMTTCLWFATQAEEAAEFYCSVFPESRVVAVDTSPVDTPGPKAGDVLTVEFELDGRPFIALNGGSDPEYTDAISLEIRCADQAEIDHYWNGLLAGGGREVRCGWLIDRYGVRWQVAPQSLHDLWRGEDREAAARAFAVMMDMVKLDVSAIEAAAAGTDP</sequence>
<evidence type="ECO:0000313" key="2">
    <source>
        <dbReference type="EMBL" id="SMO39517.1"/>
    </source>
</evidence>
<dbReference type="Proteomes" id="UP000315460">
    <property type="component" value="Unassembled WGS sequence"/>
</dbReference>
<dbReference type="PIRSF" id="PIRSF021700">
    <property type="entry name" value="3_dmu_93_MTrfase"/>
    <property type="match status" value="1"/>
</dbReference>
<evidence type="ECO:0000313" key="3">
    <source>
        <dbReference type="Proteomes" id="UP000315460"/>
    </source>
</evidence>
<dbReference type="Gene3D" id="3.10.180.10">
    <property type="entry name" value="2,3-Dihydroxybiphenyl 1,2-Dioxygenase, domain 1"/>
    <property type="match status" value="1"/>
</dbReference>
<dbReference type="InterPro" id="IPR028973">
    <property type="entry name" value="PhnB-like"/>
</dbReference>